<dbReference type="eggNOG" id="COG0484">
    <property type="taxonomic scope" value="Bacteria"/>
</dbReference>
<dbReference type="SMART" id="SM00271">
    <property type="entry name" value="DnaJ"/>
    <property type="match status" value="1"/>
</dbReference>
<dbReference type="SUPFAM" id="SSF46565">
    <property type="entry name" value="Chaperone J-domain"/>
    <property type="match status" value="1"/>
</dbReference>
<organism evidence="5 6">
    <name type="scientific">Evansella cellulosilytica (strain ATCC 21833 / DSM 2522 / FERM P-1141 / JCM 9156 / N-4)</name>
    <name type="common">Bacillus cellulosilyticus</name>
    <dbReference type="NCBI Taxonomy" id="649639"/>
    <lineage>
        <taxon>Bacteria</taxon>
        <taxon>Bacillati</taxon>
        <taxon>Bacillota</taxon>
        <taxon>Bacilli</taxon>
        <taxon>Bacillales</taxon>
        <taxon>Bacillaceae</taxon>
        <taxon>Evansella</taxon>
    </lineage>
</organism>
<dbReference type="GO" id="GO:0005829">
    <property type="term" value="C:cytosol"/>
    <property type="evidence" value="ECO:0007669"/>
    <property type="project" value="TreeGrafter"/>
</dbReference>
<keyword evidence="3" id="KW-0812">Transmembrane</keyword>
<dbReference type="InterPro" id="IPR019734">
    <property type="entry name" value="TPR_rpt"/>
</dbReference>
<dbReference type="PANTHER" id="PTHR45006:SF1">
    <property type="entry name" value="DNAJ-LIKE PROTEIN 1"/>
    <property type="match status" value="1"/>
</dbReference>
<evidence type="ECO:0000313" key="6">
    <source>
        <dbReference type="Proteomes" id="UP000001401"/>
    </source>
</evidence>
<dbReference type="EMBL" id="CP002394">
    <property type="protein sequence ID" value="ADU31950.1"/>
    <property type="molecule type" value="Genomic_DNA"/>
</dbReference>
<dbReference type="GO" id="GO:0006260">
    <property type="term" value="P:DNA replication"/>
    <property type="evidence" value="ECO:0007669"/>
    <property type="project" value="UniProtKB-KW"/>
</dbReference>
<keyword evidence="2 5" id="KW-0346">Stress response</keyword>
<dbReference type="PROSITE" id="PS00636">
    <property type="entry name" value="DNAJ_1"/>
    <property type="match status" value="1"/>
</dbReference>
<dbReference type="Pfam" id="PF13432">
    <property type="entry name" value="TPR_16"/>
    <property type="match status" value="1"/>
</dbReference>
<dbReference type="Gene3D" id="1.10.287.110">
    <property type="entry name" value="DnaJ domain"/>
    <property type="match status" value="1"/>
</dbReference>
<dbReference type="GO" id="GO:0016558">
    <property type="term" value="P:protein import into peroxisome matrix"/>
    <property type="evidence" value="ECO:0007669"/>
    <property type="project" value="TreeGrafter"/>
</dbReference>
<evidence type="ECO:0000256" key="1">
    <source>
        <dbReference type="ARBA" id="ARBA00022705"/>
    </source>
</evidence>
<dbReference type="InterPro" id="IPR036869">
    <property type="entry name" value="J_dom_sf"/>
</dbReference>
<dbReference type="Pfam" id="PF13174">
    <property type="entry name" value="TPR_6"/>
    <property type="match status" value="1"/>
</dbReference>
<dbReference type="SUPFAM" id="SSF48452">
    <property type="entry name" value="TPR-like"/>
    <property type="match status" value="1"/>
</dbReference>
<dbReference type="Gene3D" id="1.25.40.10">
    <property type="entry name" value="Tetratricopeptide repeat domain"/>
    <property type="match status" value="2"/>
</dbReference>
<dbReference type="Pfam" id="PF00226">
    <property type="entry name" value="DnaJ"/>
    <property type="match status" value="1"/>
</dbReference>
<accession>E6TT42</accession>
<dbReference type="STRING" id="649639.Bcell_3710"/>
<evidence type="ECO:0000259" key="4">
    <source>
        <dbReference type="PROSITE" id="PS50076"/>
    </source>
</evidence>
<dbReference type="Proteomes" id="UP000001401">
    <property type="component" value="Chromosome"/>
</dbReference>
<name>E6TT42_EVAC2</name>
<dbReference type="OrthoDB" id="503753at2"/>
<reference evidence="5 6" key="1">
    <citation type="submission" date="2010-12" db="EMBL/GenBank/DDBJ databases">
        <title>Complete sequence of Bacillus cellulosilyticus DSM 2522.</title>
        <authorList>
            <consortium name="US DOE Joint Genome Institute"/>
            <person name="Lucas S."/>
            <person name="Copeland A."/>
            <person name="Lapidus A."/>
            <person name="Cheng J.-F."/>
            <person name="Bruce D."/>
            <person name="Goodwin L."/>
            <person name="Pitluck S."/>
            <person name="Chertkov O."/>
            <person name="Detter J.C."/>
            <person name="Han C."/>
            <person name="Tapia R."/>
            <person name="Land M."/>
            <person name="Hauser L."/>
            <person name="Jeffries C."/>
            <person name="Kyrpides N."/>
            <person name="Ivanova N."/>
            <person name="Mikhailova N."/>
            <person name="Brumm P."/>
            <person name="Mead D."/>
            <person name="Woyke T."/>
        </authorList>
    </citation>
    <scope>NUCLEOTIDE SEQUENCE [LARGE SCALE GENOMIC DNA]</scope>
    <source>
        <strain evidence="6">ATCC 21833 / DSM 2522 / FERM P-1141 / JCM 9156 / N-4</strain>
    </source>
</reference>
<proteinExistence type="predicted"/>
<keyword evidence="6" id="KW-1185">Reference proteome</keyword>
<feature type="transmembrane region" description="Helical" evidence="3">
    <location>
        <begin position="369"/>
        <end position="388"/>
    </location>
</feature>
<dbReference type="PRINTS" id="PR00625">
    <property type="entry name" value="JDOMAIN"/>
</dbReference>
<dbReference type="InterPro" id="IPR001623">
    <property type="entry name" value="DnaJ_domain"/>
</dbReference>
<evidence type="ECO:0000256" key="2">
    <source>
        <dbReference type="ARBA" id="ARBA00023016"/>
    </source>
</evidence>
<dbReference type="InterPro" id="IPR018253">
    <property type="entry name" value="DnaJ_domain_CS"/>
</dbReference>
<dbReference type="RefSeq" id="WP_013490281.1">
    <property type="nucleotide sequence ID" value="NC_014829.1"/>
</dbReference>
<dbReference type="PROSITE" id="PS50076">
    <property type="entry name" value="DNAJ_2"/>
    <property type="match status" value="1"/>
</dbReference>
<dbReference type="CDD" id="cd06257">
    <property type="entry name" value="DnaJ"/>
    <property type="match status" value="1"/>
</dbReference>
<feature type="transmembrane region" description="Helical" evidence="3">
    <location>
        <begin position="334"/>
        <end position="362"/>
    </location>
</feature>
<dbReference type="KEGG" id="bco:Bcell_3710"/>
<dbReference type="InterPro" id="IPR052814">
    <property type="entry name" value="Peroxisomal_DnaJ"/>
</dbReference>
<feature type="domain" description="J" evidence="4">
    <location>
        <begin position="6"/>
        <end position="65"/>
    </location>
</feature>
<evidence type="ECO:0000256" key="3">
    <source>
        <dbReference type="SAM" id="Phobius"/>
    </source>
</evidence>
<protein>
    <submittedName>
        <fullName evidence="5">Heat shock protein DnaJ domain protein</fullName>
    </submittedName>
</protein>
<sequence>MNENMSYYEILGVEPSTPSSDIRKAYVRKIRQYPNETHPKEFQLIRKAYEVLSDESQRAAYDSSGQNDDEYERLFSEAMAMMNNGKYYQASNLFNDIIVRYPGDRVARYYKALSLIEINSSDKALAIAKQLLIEDPNNVDYMELTVLAHEKEKNHDQAIRLLEKLIDRYPEKSEYYLRLSNIFVDTHQYTMSARTLEKKLIKGETIQDFPLLQELFFIYYLDNSYEKGRRVLYRLRNLPQNENERQQMLDWLMDTCDGITPRHHCYDDLVELIRTVNASQYQVVNNWLRQADAAVQTAATSAPVYNETYNQPNNHNNTTTYNQSGTVDDGRGSVFAAVVIGIIASLIFTPFVGIIIGFVYYYNARLIKTVVGCLVGIIIFIIFVMLIAL</sequence>
<dbReference type="PANTHER" id="PTHR45006">
    <property type="entry name" value="DNAJ-LIKE PROTEIN 1"/>
    <property type="match status" value="1"/>
</dbReference>
<dbReference type="HOGENOM" id="CLU_709131_0_0_9"/>
<dbReference type="AlphaFoldDB" id="E6TT42"/>
<dbReference type="InterPro" id="IPR011990">
    <property type="entry name" value="TPR-like_helical_dom_sf"/>
</dbReference>
<keyword evidence="3" id="KW-1133">Transmembrane helix</keyword>
<keyword evidence="1" id="KW-0235">DNA replication</keyword>
<evidence type="ECO:0000313" key="5">
    <source>
        <dbReference type="EMBL" id="ADU31950.1"/>
    </source>
</evidence>
<keyword evidence="3" id="KW-0472">Membrane</keyword>
<gene>
    <name evidence="5" type="ordered locus">Bcell_3710</name>
</gene>